<gene>
    <name evidence="2" type="ORF">V1I91_10915</name>
</gene>
<keyword evidence="1" id="KW-0732">Signal</keyword>
<proteinExistence type="predicted"/>
<feature type="signal peptide" evidence="1">
    <location>
        <begin position="1"/>
        <end position="27"/>
    </location>
</feature>
<evidence type="ECO:0000313" key="3">
    <source>
        <dbReference type="Proteomes" id="UP001356308"/>
    </source>
</evidence>
<dbReference type="Proteomes" id="UP001356308">
    <property type="component" value="Unassembled WGS sequence"/>
</dbReference>
<evidence type="ECO:0000256" key="1">
    <source>
        <dbReference type="SAM" id="SignalP"/>
    </source>
</evidence>
<organism evidence="2 3">
    <name type="scientific">Maribacter cobaltidurans</name>
    <dbReference type="NCBI Taxonomy" id="1178778"/>
    <lineage>
        <taxon>Bacteria</taxon>
        <taxon>Pseudomonadati</taxon>
        <taxon>Bacteroidota</taxon>
        <taxon>Flavobacteriia</taxon>
        <taxon>Flavobacteriales</taxon>
        <taxon>Flavobacteriaceae</taxon>
        <taxon>Maribacter</taxon>
    </lineage>
</organism>
<name>A0ABU7IUD2_9FLAO</name>
<dbReference type="EMBL" id="JAZDDG010000004">
    <property type="protein sequence ID" value="MEE1976582.1"/>
    <property type="molecule type" value="Genomic_DNA"/>
</dbReference>
<evidence type="ECO:0008006" key="4">
    <source>
        <dbReference type="Google" id="ProtNLM"/>
    </source>
</evidence>
<evidence type="ECO:0000313" key="2">
    <source>
        <dbReference type="EMBL" id="MEE1976582.1"/>
    </source>
</evidence>
<sequence>MRRQTIPSFFSTIFLCFLFVSGFLATAQNVHNSAIAKTGDGIFSILRKSGIQPIKYYEEFLNLNKENINNGSELIIGKEYLLPHAPDSFKNTGTRIVVGEDLEMPIFNETQLSLMNLKDTTLQNTVYYFVHSGGVASKKRFDGLMSKLARDLMIKGARVYILEDDVHEDNSISDTIKSIDKKTLYGNYSSRINRKYLMHHGSYQRVILLEDNYSVHKNLTLAIGHNEHSKEGYQLAHSLGEILRKNSSTKVKNDLHPFKEETSLYFANNLVPPLIILNFIEGSDKVKNGFYLKSEKKPLVSLLNDGILEDYSQLNFDN</sequence>
<reference evidence="2 3" key="1">
    <citation type="submission" date="2024-01" db="EMBL/GenBank/DDBJ databases">
        <title>Maribacter spp. originated from different algae showed divergent polysaccharides utilization ability.</title>
        <authorList>
            <person name="Wang H."/>
            <person name="Wu Y."/>
        </authorList>
    </citation>
    <scope>NUCLEOTIDE SEQUENCE [LARGE SCALE GENOMIC DNA]</scope>
    <source>
        <strain evidence="2 3">PR1</strain>
    </source>
</reference>
<comment type="caution">
    <text evidence="2">The sequence shown here is derived from an EMBL/GenBank/DDBJ whole genome shotgun (WGS) entry which is preliminary data.</text>
</comment>
<feature type="chain" id="PRO_5047495880" description="LysM domain-containing protein" evidence="1">
    <location>
        <begin position="28"/>
        <end position="318"/>
    </location>
</feature>
<accession>A0ABU7IUD2</accession>
<keyword evidence="3" id="KW-1185">Reference proteome</keyword>
<protein>
    <recommendedName>
        <fullName evidence="4">LysM domain-containing protein</fullName>
    </recommendedName>
</protein>